<feature type="region of interest" description="Disordered" evidence="1">
    <location>
        <begin position="47"/>
        <end position="80"/>
    </location>
</feature>
<evidence type="ECO:0000256" key="1">
    <source>
        <dbReference type="SAM" id="MobiDB-lite"/>
    </source>
</evidence>
<keyword evidence="3" id="KW-1185">Reference proteome</keyword>
<dbReference type="Proteomes" id="UP000527355">
    <property type="component" value="Unassembled WGS sequence"/>
</dbReference>
<comment type="caution">
    <text evidence="2">The sequence shown here is derived from an EMBL/GenBank/DDBJ whole genome shotgun (WGS) entry which is preliminary data.</text>
</comment>
<dbReference type="EMBL" id="JABWUV010000003">
    <property type="protein sequence ID" value="KAF6369288.1"/>
    <property type="molecule type" value="Genomic_DNA"/>
</dbReference>
<feature type="compositionally biased region" description="Polar residues" evidence="1">
    <location>
        <begin position="47"/>
        <end position="59"/>
    </location>
</feature>
<protein>
    <submittedName>
        <fullName evidence="2">Uncharacterized protein</fullName>
    </submittedName>
</protein>
<proteinExistence type="predicted"/>
<organism evidence="2 3">
    <name type="scientific">Myotis myotis</name>
    <name type="common">Greater mouse-eared bat</name>
    <name type="synonym">Vespertilio myotis</name>
    <dbReference type="NCBI Taxonomy" id="51298"/>
    <lineage>
        <taxon>Eukaryota</taxon>
        <taxon>Metazoa</taxon>
        <taxon>Chordata</taxon>
        <taxon>Craniata</taxon>
        <taxon>Vertebrata</taxon>
        <taxon>Euteleostomi</taxon>
        <taxon>Mammalia</taxon>
        <taxon>Eutheria</taxon>
        <taxon>Laurasiatheria</taxon>
        <taxon>Chiroptera</taxon>
        <taxon>Yangochiroptera</taxon>
        <taxon>Vespertilionidae</taxon>
        <taxon>Myotis</taxon>
    </lineage>
</organism>
<dbReference type="AlphaFoldDB" id="A0A7J7Z5C9"/>
<feature type="compositionally biased region" description="Polar residues" evidence="1">
    <location>
        <begin position="70"/>
        <end position="80"/>
    </location>
</feature>
<name>A0A7J7Z5C9_MYOMY</name>
<sequence length="136" mass="14623">MYDNCKTRSPVLPRVHKGEHLPWPCRSPSCTPNTSWVRKGMLVNATVQPAVSGTSTRQAAETREQRRPKSTSWGPSSQYSAGELTGVLRVANSTQREGLCAQVQANSGERAGVNIGIAGSRVSPLTLICCVPPLHV</sequence>
<accession>A0A7J7Z5C9</accession>
<gene>
    <name evidence="2" type="ORF">mMyoMyo1_010655</name>
</gene>
<evidence type="ECO:0000313" key="3">
    <source>
        <dbReference type="Proteomes" id="UP000527355"/>
    </source>
</evidence>
<evidence type="ECO:0000313" key="2">
    <source>
        <dbReference type="EMBL" id="KAF6369288.1"/>
    </source>
</evidence>
<reference evidence="2 3" key="1">
    <citation type="journal article" date="2020" name="Nature">
        <title>Six reference-quality genomes reveal evolution of bat adaptations.</title>
        <authorList>
            <person name="Jebb D."/>
            <person name="Huang Z."/>
            <person name="Pippel M."/>
            <person name="Hughes G.M."/>
            <person name="Lavrichenko K."/>
            <person name="Devanna P."/>
            <person name="Winkler S."/>
            <person name="Jermiin L.S."/>
            <person name="Skirmuntt E.C."/>
            <person name="Katzourakis A."/>
            <person name="Burkitt-Gray L."/>
            <person name="Ray D.A."/>
            <person name="Sullivan K.A.M."/>
            <person name="Roscito J.G."/>
            <person name="Kirilenko B.M."/>
            <person name="Davalos L.M."/>
            <person name="Corthals A.P."/>
            <person name="Power M.L."/>
            <person name="Jones G."/>
            <person name="Ransome R.D."/>
            <person name="Dechmann D.K.N."/>
            <person name="Locatelli A.G."/>
            <person name="Puechmaille S.J."/>
            <person name="Fedrigo O."/>
            <person name="Jarvis E.D."/>
            <person name="Hiller M."/>
            <person name="Vernes S.C."/>
            <person name="Myers E.W."/>
            <person name="Teeling E.C."/>
        </authorList>
    </citation>
    <scope>NUCLEOTIDE SEQUENCE [LARGE SCALE GENOMIC DNA]</scope>
    <source>
        <strain evidence="2">MMyoMyo1</strain>
        <tissue evidence="2">Flight muscle</tissue>
    </source>
</reference>